<dbReference type="Proteomes" id="UP000294684">
    <property type="component" value="Unassembled WGS sequence"/>
</dbReference>
<evidence type="ECO:0000313" key="1">
    <source>
        <dbReference type="EMBL" id="TDY71180.1"/>
    </source>
</evidence>
<dbReference type="STRING" id="1193051.LEP1GSC017_3833"/>
<dbReference type="InterPro" id="IPR003737">
    <property type="entry name" value="GlcNAc_PI_deacetylase-related"/>
</dbReference>
<dbReference type="InterPro" id="IPR024078">
    <property type="entry name" value="LmbE-like_dom_sf"/>
</dbReference>
<dbReference type="RefSeq" id="WP_004784007.1">
    <property type="nucleotide sequence ID" value="NZ_RQGE01000007.1"/>
</dbReference>
<dbReference type="SUPFAM" id="SSF102588">
    <property type="entry name" value="LmbE-like"/>
    <property type="match status" value="1"/>
</dbReference>
<protein>
    <submittedName>
        <fullName evidence="1">LmbE family N-acetylglucosaminyl deacetylase</fullName>
    </submittedName>
</protein>
<dbReference type="EMBL" id="SORO01000001">
    <property type="protein sequence ID" value="TDY71180.1"/>
    <property type="molecule type" value="Genomic_DNA"/>
</dbReference>
<accession>A0A4R8MPM2</accession>
<evidence type="ECO:0000313" key="2">
    <source>
        <dbReference type="Proteomes" id="UP000294684"/>
    </source>
</evidence>
<dbReference type="Gene3D" id="3.40.50.10320">
    <property type="entry name" value="LmbE-like"/>
    <property type="match status" value="1"/>
</dbReference>
<dbReference type="Pfam" id="PF02585">
    <property type="entry name" value="PIG-L"/>
    <property type="match status" value="1"/>
</dbReference>
<dbReference type="OrthoDB" id="9815144at2"/>
<proteinExistence type="predicted"/>
<reference evidence="1 2" key="1">
    <citation type="submission" date="2019-03" db="EMBL/GenBank/DDBJ databases">
        <title>Genomic Encyclopedia of Archaeal and Bacterial Type Strains, Phase II (KMG-II): from individual species to whole genera.</title>
        <authorList>
            <person name="Goeker M."/>
        </authorList>
    </citation>
    <scope>NUCLEOTIDE SEQUENCE [LARGE SCALE GENOMIC DNA]</scope>
    <source>
        <strain evidence="1 2">DSM 21537</strain>
    </source>
</reference>
<gene>
    <name evidence="1" type="ORF">CLV96_0135</name>
</gene>
<comment type="caution">
    <text evidence="1">The sequence shown here is derived from an EMBL/GenBank/DDBJ whole genome shotgun (WGS) entry which is preliminary data.</text>
</comment>
<organism evidence="1 2">
    <name type="scientific">Leptospira meyeri</name>
    <dbReference type="NCBI Taxonomy" id="29508"/>
    <lineage>
        <taxon>Bacteria</taxon>
        <taxon>Pseudomonadati</taxon>
        <taxon>Spirochaetota</taxon>
        <taxon>Spirochaetia</taxon>
        <taxon>Leptospirales</taxon>
        <taxon>Leptospiraceae</taxon>
        <taxon>Leptospira</taxon>
    </lineage>
</organism>
<dbReference type="PANTHER" id="PTHR12993">
    <property type="entry name" value="N-ACETYLGLUCOSAMINYL-PHOSPHATIDYLINOSITOL DE-N-ACETYLASE-RELATED"/>
    <property type="match status" value="1"/>
</dbReference>
<sequence>MNKKKILVVAAHPDDEVLGCGGTMARLSEEGHDVHVLILAEGLTSREIKRDRESKISELNSLSNDAHKANLSLGVKTVELYDFPDNRMDSIDRLDVIKVVERKIDDIGPSVIFTHFGNDLNVDHRITNDAVVTACRVYPNQVVEELFFFEVASSTEWQISPNFGSFQPNVYYKLSLQQMEKKKNALSIYESEMRPFPHARSIEAVEALGKWRGTNIGYSFAEAFVVGRLIR</sequence>
<dbReference type="GeneID" id="79825493"/>
<dbReference type="GO" id="GO:0016811">
    <property type="term" value="F:hydrolase activity, acting on carbon-nitrogen (but not peptide) bonds, in linear amides"/>
    <property type="evidence" value="ECO:0007669"/>
    <property type="project" value="TreeGrafter"/>
</dbReference>
<keyword evidence="2" id="KW-1185">Reference proteome</keyword>
<dbReference type="AlphaFoldDB" id="A0A4R8MPM2"/>
<name>A0A4R8MPM2_LEPME</name>
<dbReference type="PANTHER" id="PTHR12993:SF11">
    <property type="entry name" value="N-ACETYLGLUCOSAMINYL-PHOSPHATIDYLINOSITOL DE-N-ACETYLASE"/>
    <property type="match status" value="1"/>
</dbReference>